<proteinExistence type="predicted"/>
<evidence type="ECO:0000313" key="2">
    <source>
        <dbReference type="EMBL" id="EDW84783.1"/>
    </source>
</evidence>
<dbReference type="EMBL" id="CH964272">
    <property type="protein sequence ID" value="EDW84783.1"/>
    <property type="molecule type" value="Genomic_DNA"/>
</dbReference>
<dbReference type="InParanoid" id="B4NIG0"/>
<gene>
    <name evidence="2" type="primary">Dwil\GK12951</name>
    <name evidence="2" type="ORF">Dwil_GK12951</name>
</gene>
<sequence>MPALTEPDHTISFHESITCYEICKNDFAYNLLCVAHNKHLSLILLGMPEETGEFGYNQLQAVAISDVDDRCVQALAFSPDTTLNFTPNNVEICAAIESNLKIYRTDLSQHNSVQVLNGHSDYINDVSWVCEGEFLASVSDDFTCKFWNPKGSVENVITFCLSSAGMSIKSHLEDPNKVLVAEKRGVIHLYNIRTKQAIVSVESPKFPLMSADWACNNRLFVTALAGGDIVTWDLSRPITPIDVKQVHEDGGRVVRFAPGSSDLVVASIGRPDLTLKVFAAKSLVPLVEASLKTYAGLTWHQRLPYITAASDRKLHFWKVQIK</sequence>
<dbReference type="PhylomeDB" id="B4NIG0"/>
<dbReference type="AlphaFoldDB" id="B4NIG0"/>
<keyword evidence="3" id="KW-1185">Reference proteome</keyword>
<dbReference type="OMA" id="FWKVQIK"/>
<dbReference type="SUPFAM" id="SSF50978">
    <property type="entry name" value="WD40 repeat-like"/>
    <property type="match status" value="1"/>
</dbReference>
<accession>B4NIG0</accession>
<dbReference type="FunCoup" id="B4NIG0">
    <property type="interactions" value="718"/>
</dbReference>
<organism evidence="2 3">
    <name type="scientific">Drosophila willistoni</name>
    <name type="common">Fruit fly</name>
    <dbReference type="NCBI Taxonomy" id="7260"/>
    <lineage>
        <taxon>Eukaryota</taxon>
        <taxon>Metazoa</taxon>
        <taxon>Ecdysozoa</taxon>
        <taxon>Arthropoda</taxon>
        <taxon>Hexapoda</taxon>
        <taxon>Insecta</taxon>
        <taxon>Pterygota</taxon>
        <taxon>Neoptera</taxon>
        <taxon>Endopterygota</taxon>
        <taxon>Diptera</taxon>
        <taxon>Brachycera</taxon>
        <taxon>Muscomorpha</taxon>
        <taxon>Ephydroidea</taxon>
        <taxon>Drosophilidae</taxon>
        <taxon>Drosophila</taxon>
        <taxon>Sophophora</taxon>
    </lineage>
</organism>
<dbReference type="InterPro" id="IPR037626">
    <property type="entry name" value="NUP37"/>
</dbReference>
<dbReference type="InterPro" id="IPR036322">
    <property type="entry name" value="WD40_repeat_dom_sf"/>
</dbReference>
<reference evidence="2 3" key="1">
    <citation type="journal article" date="2007" name="Nature">
        <title>Evolution of genes and genomes on the Drosophila phylogeny.</title>
        <authorList>
            <consortium name="Drosophila 12 Genomes Consortium"/>
            <person name="Clark A.G."/>
            <person name="Eisen M.B."/>
            <person name="Smith D.R."/>
            <person name="Bergman C.M."/>
            <person name="Oliver B."/>
            <person name="Markow T.A."/>
            <person name="Kaufman T.C."/>
            <person name="Kellis M."/>
            <person name="Gelbart W."/>
            <person name="Iyer V.N."/>
            <person name="Pollard D.A."/>
            <person name="Sackton T.B."/>
            <person name="Larracuente A.M."/>
            <person name="Singh N.D."/>
            <person name="Abad J.P."/>
            <person name="Abt D.N."/>
            <person name="Adryan B."/>
            <person name="Aguade M."/>
            <person name="Akashi H."/>
            <person name="Anderson W.W."/>
            <person name="Aquadro C.F."/>
            <person name="Ardell D.H."/>
            <person name="Arguello R."/>
            <person name="Artieri C.G."/>
            <person name="Barbash D.A."/>
            <person name="Barker D."/>
            <person name="Barsanti P."/>
            <person name="Batterham P."/>
            <person name="Batzoglou S."/>
            <person name="Begun D."/>
            <person name="Bhutkar A."/>
            <person name="Blanco E."/>
            <person name="Bosak S.A."/>
            <person name="Bradley R.K."/>
            <person name="Brand A.D."/>
            <person name="Brent M.R."/>
            <person name="Brooks A.N."/>
            <person name="Brown R.H."/>
            <person name="Butlin R.K."/>
            <person name="Caggese C."/>
            <person name="Calvi B.R."/>
            <person name="Bernardo de Carvalho A."/>
            <person name="Caspi A."/>
            <person name="Castrezana S."/>
            <person name="Celniker S.E."/>
            <person name="Chang J.L."/>
            <person name="Chapple C."/>
            <person name="Chatterji S."/>
            <person name="Chinwalla A."/>
            <person name="Civetta A."/>
            <person name="Clifton S.W."/>
            <person name="Comeron J.M."/>
            <person name="Costello J.C."/>
            <person name="Coyne J.A."/>
            <person name="Daub J."/>
            <person name="David R.G."/>
            <person name="Delcher A.L."/>
            <person name="Delehaunty K."/>
            <person name="Do C.B."/>
            <person name="Ebling H."/>
            <person name="Edwards K."/>
            <person name="Eickbush T."/>
            <person name="Evans J.D."/>
            <person name="Filipski A."/>
            <person name="Findeiss S."/>
            <person name="Freyhult E."/>
            <person name="Fulton L."/>
            <person name="Fulton R."/>
            <person name="Garcia A.C."/>
            <person name="Gardiner A."/>
            <person name="Garfield D.A."/>
            <person name="Garvin B.E."/>
            <person name="Gibson G."/>
            <person name="Gilbert D."/>
            <person name="Gnerre S."/>
            <person name="Godfrey J."/>
            <person name="Good R."/>
            <person name="Gotea V."/>
            <person name="Gravely B."/>
            <person name="Greenberg A.J."/>
            <person name="Griffiths-Jones S."/>
            <person name="Gross S."/>
            <person name="Guigo R."/>
            <person name="Gustafson E.A."/>
            <person name="Haerty W."/>
            <person name="Hahn M.W."/>
            <person name="Halligan D.L."/>
            <person name="Halpern A.L."/>
            <person name="Halter G.M."/>
            <person name="Han M.V."/>
            <person name="Heger A."/>
            <person name="Hillier L."/>
            <person name="Hinrichs A.S."/>
            <person name="Holmes I."/>
            <person name="Hoskins R.A."/>
            <person name="Hubisz M.J."/>
            <person name="Hultmark D."/>
            <person name="Huntley M.A."/>
            <person name="Jaffe D.B."/>
            <person name="Jagadeeshan S."/>
            <person name="Jeck W.R."/>
            <person name="Johnson J."/>
            <person name="Jones C.D."/>
            <person name="Jordan W.C."/>
            <person name="Karpen G.H."/>
            <person name="Kataoka E."/>
            <person name="Keightley P.D."/>
            <person name="Kheradpour P."/>
            <person name="Kirkness E.F."/>
            <person name="Koerich L.B."/>
            <person name="Kristiansen K."/>
            <person name="Kudrna D."/>
            <person name="Kulathinal R.J."/>
            <person name="Kumar S."/>
            <person name="Kwok R."/>
            <person name="Lander E."/>
            <person name="Langley C.H."/>
            <person name="Lapoint R."/>
            <person name="Lazzaro B.P."/>
            <person name="Lee S.J."/>
            <person name="Levesque L."/>
            <person name="Li R."/>
            <person name="Lin C.F."/>
            <person name="Lin M.F."/>
            <person name="Lindblad-Toh K."/>
            <person name="Llopart A."/>
            <person name="Long M."/>
            <person name="Low L."/>
            <person name="Lozovsky E."/>
            <person name="Lu J."/>
            <person name="Luo M."/>
            <person name="Machado C.A."/>
            <person name="Makalowski W."/>
            <person name="Marzo M."/>
            <person name="Matsuda M."/>
            <person name="Matzkin L."/>
            <person name="McAllister B."/>
            <person name="McBride C.S."/>
            <person name="McKernan B."/>
            <person name="McKernan K."/>
            <person name="Mendez-Lago M."/>
            <person name="Minx P."/>
            <person name="Mollenhauer M.U."/>
            <person name="Montooth K."/>
            <person name="Mount S.M."/>
            <person name="Mu X."/>
            <person name="Myers E."/>
            <person name="Negre B."/>
            <person name="Newfeld S."/>
            <person name="Nielsen R."/>
            <person name="Noor M.A."/>
            <person name="O'Grady P."/>
            <person name="Pachter L."/>
            <person name="Papaceit M."/>
            <person name="Parisi M.J."/>
            <person name="Parisi M."/>
            <person name="Parts L."/>
            <person name="Pedersen J.S."/>
            <person name="Pesole G."/>
            <person name="Phillippy A.M."/>
            <person name="Ponting C.P."/>
            <person name="Pop M."/>
            <person name="Porcelli D."/>
            <person name="Powell J.R."/>
            <person name="Prohaska S."/>
            <person name="Pruitt K."/>
            <person name="Puig M."/>
            <person name="Quesneville H."/>
            <person name="Ram K.R."/>
            <person name="Rand D."/>
            <person name="Rasmussen M.D."/>
            <person name="Reed L.K."/>
            <person name="Reenan R."/>
            <person name="Reily A."/>
            <person name="Remington K.A."/>
            <person name="Rieger T.T."/>
            <person name="Ritchie M.G."/>
            <person name="Robin C."/>
            <person name="Rogers Y.H."/>
            <person name="Rohde C."/>
            <person name="Rozas J."/>
            <person name="Rubenfield M.J."/>
            <person name="Ruiz A."/>
            <person name="Russo S."/>
            <person name="Salzberg S.L."/>
            <person name="Sanchez-Gracia A."/>
            <person name="Saranga D.J."/>
            <person name="Sato H."/>
            <person name="Schaeffer S.W."/>
            <person name="Schatz M.C."/>
            <person name="Schlenke T."/>
            <person name="Schwartz R."/>
            <person name="Segarra C."/>
            <person name="Singh R.S."/>
            <person name="Sirot L."/>
            <person name="Sirota M."/>
            <person name="Sisneros N.B."/>
            <person name="Smith C.D."/>
            <person name="Smith T.F."/>
            <person name="Spieth J."/>
            <person name="Stage D.E."/>
            <person name="Stark A."/>
            <person name="Stephan W."/>
            <person name="Strausberg R.L."/>
            <person name="Strempel S."/>
            <person name="Sturgill D."/>
            <person name="Sutton G."/>
            <person name="Sutton G.G."/>
            <person name="Tao W."/>
            <person name="Teichmann S."/>
            <person name="Tobari Y.N."/>
            <person name="Tomimura Y."/>
            <person name="Tsolas J.M."/>
            <person name="Valente V.L."/>
            <person name="Venter E."/>
            <person name="Venter J.C."/>
            <person name="Vicario S."/>
            <person name="Vieira F.G."/>
            <person name="Vilella A.J."/>
            <person name="Villasante A."/>
            <person name="Walenz B."/>
            <person name="Wang J."/>
            <person name="Wasserman M."/>
            <person name="Watts T."/>
            <person name="Wilson D."/>
            <person name="Wilson R.K."/>
            <person name="Wing R.A."/>
            <person name="Wolfner M.F."/>
            <person name="Wong A."/>
            <person name="Wong G.K."/>
            <person name="Wu C.I."/>
            <person name="Wu G."/>
            <person name="Yamamoto D."/>
            <person name="Yang H.P."/>
            <person name="Yang S.P."/>
            <person name="Yorke J.A."/>
            <person name="Yoshida K."/>
            <person name="Zdobnov E."/>
            <person name="Zhang P."/>
            <person name="Zhang Y."/>
            <person name="Zimin A.V."/>
            <person name="Baldwin J."/>
            <person name="Abdouelleil A."/>
            <person name="Abdulkadir J."/>
            <person name="Abebe A."/>
            <person name="Abera B."/>
            <person name="Abreu J."/>
            <person name="Acer S.C."/>
            <person name="Aftuck L."/>
            <person name="Alexander A."/>
            <person name="An P."/>
            <person name="Anderson E."/>
            <person name="Anderson S."/>
            <person name="Arachi H."/>
            <person name="Azer M."/>
            <person name="Bachantsang P."/>
            <person name="Barry A."/>
            <person name="Bayul T."/>
            <person name="Berlin A."/>
            <person name="Bessette D."/>
            <person name="Bloom T."/>
            <person name="Blye J."/>
            <person name="Boguslavskiy L."/>
            <person name="Bonnet C."/>
            <person name="Boukhgalter B."/>
            <person name="Bourzgui I."/>
            <person name="Brown A."/>
            <person name="Cahill P."/>
            <person name="Channer S."/>
            <person name="Cheshatsang Y."/>
            <person name="Chuda L."/>
            <person name="Citroen M."/>
            <person name="Collymore A."/>
            <person name="Cooke P."/>
            <person name="Costello M."/>
            <person name="D'Aco K."/>
            <person name="Daza R."/>
            <person name="De Haan G."/>
            <person name="DeGray S."/>
            <person name="DeMaso C."/>
            <person name="Dhargay N."/>
            <person name="Dooley K."/>
            <person name="Dooley E."/>
            <person name="Doricent M."/>
            <person name="Dorje P."/>
            <person name="Dorjee K."/>
            <person name="Dupes A."/>
            <person name="Elong R."/>
            <person name="Falk J."/>
            <person name="Farina A."/>
            <person name="Faro S."/>
            <person name="Ferguson D."/>
            <person name="Fisher S."/>
            <person name="Foley C.D."/>
            <person name="Franke A."/>
            <person name="Friedrich D."/>
            <person name="Gadbois L."/>
            <person name="Gearin G."/>
            <person name="Gearin C.R."/>
            <person name="Giannoukos G."/>
            <person name="Goode T."/>
            <person name="Graham J."/>
            <person name="Grandbois E."/>
            <person name="Grewal S."/>
            <person name="Gyaltsen K."/>
            <person name="Hafez N."/>
            <person name="Hagos B."/>
            <person name="Hall J."/>
            <person name="Henson C."/>
            <person name="Hollinger A."/>
            <person name="Honan T."/>
            <person name="Huard M.D."/>
            <person name="Hughes L."/>
            <person name="Hurhula B."/>
            <person name="Husby M.E."/>
            <person name="Kamat A."/>
            <person name="Kanga B."/>
            <person name="Kashin S."/>
            <person name="Khazanovich D."/>
            <person name="Kisner P."/>
            <person name="Lance K."/>
            <person name="Lara M."/>
            <person name="Lee W."/>
            <person name="Lennon N."/>
            <person name="Letendre F."/>
            <person name="LeVine R."/>
            <person name="Lipovsky A."/>
            <person name="Liu X."/>
            <person name="Liu J."/>
            <person name="Liu S."/>
            <person name="Lokyitsang T."/>
            <person name="Lokyitsang Y."/>
            <person name="Lubonja R."/>
            <person name="Lui A."/>
            <person name="MacDonald P."/>
            <person name="Magnisalis V."/>
            <person name="Maru K."/>
            <person name="Matthews C."/>
            <person name="McCusker W."/>
            <person name="McDonough S."/>
            <person name="Mehta T."/>
            <person name="Meldrim J."/>
            <person name="Meneus L."/>
            <person name="Mihai O."/>
            <person name="Mihalev A."/>
            <person name="Mihova T."/>
            <person name="Mittelman R."/>
            <person name="Mlenga V."/>
            <person name="Montmayeur A."/>
            <person name="Mulrain L."/>
            <person name="Navidi A."/>
            <person name="Naylor J."/>
            <person name="Negash T."/>
            <person name="Nguyen T."/>
            <person name="Nguyen N."/>
            <person name="Nicol R."/>
            <person name="Norbu C."/>
            <person name="Norbu N."/>
            <person name="Novod N."/>
            <person name="O'Neill B."/>
            <person name="Osman S."/>
            <person name="Markiewicz E."/>
            <person name="Oyono O.L."/>
            <person name="Patti C."/>
            <person name="Phunkhang P."/>
            <person name="Pierre F."/>
            <person name="Priest M."/>
            <person name="Raghuraman S."/>
            <person name="Rege F."/>
            <person name="Reyes R."/>
            <person name="Rise C."/>
            <person name="Rogov P."/>
            <person name="Ross K."/>
            <person name="Ryan E."/>
            <person name="Settipalli S."/>
            <person name="Shea T."/>
            <person name="Sherpa N."/>
            <person name="Shi L."/>
            <person name="Shih D."/>
            <person name="Sparrow T."/>
            <person name="Spaulding J."/>
            <person name="Stalker J."/>
            <person name="Stange-Thomann N."/>
            <person name="Stavropoulos S."/>
            <person name="Stone C."/>
            <person name="Strader C."/>
            <person name="Tesfaye S."/>
            <person name="Thomson T."/>
            <person name="Thoulutsang Y."/>
            <person name="Thoulutsang D."/>
            <person name="Topham K."/>
            <person name="Topping I."/>
            <person name="Tsamla T."/>
            <person name="Vassiliev H."/>
            <person name="Vo A."/>
            <person name="Wangchuk T."/>
            <person name="Wangdi T."/>
            <person name="Weiand M."/>
            <person name="Wilkinson J."/>
            <person name="Wilson A."/>
            <person name="Yadav S."/>
            <person name="Young G."/>
            <person name="Yu Q."/>
            <person name="Zembek L."/>
            <person name="Zhong D."/>
            <person name="Zimmer A."/>
            <person name="Zwirko Z."/>
            <person name="Jaffe D.B."/>
            <person name="Alvarez P."/>
            <person name="Brockman W."/>
            <person name="Butler J."/>
            <person name="Chin C."/>
            <person name="Gnerre S."/>
            <person name="Grabherr M."/>
            <person name="Kleber M."/>
            <person name="Mauceli E."/>
            <person name="MacCallum I."/>
        </authorList>
    </citation>
    <scope>NUCLEOTIDE SEQUENCE [LARGE SCALE GENOMIC DNA]</scope>
    <source>
        <strain evidence="3">Tucson 14030-0811.24</strain>
    </source>
</reference>
<dbReference type="PANTHER" id="PTHR22806">
    <property type="entry name" value="NUCLEOPORIN NUP37 P37 -RELATED"/>
    <property type="match status" value="1"/>
</dbReference>
<dbReference type="Pfam" id="PF00400">
    <property type="entry name" value="WD40"/>
    <property type="match status" value="1"/>
</dbReference>
<evidence type="ECO:0000256" key="1">
    <source>
        <dbReference type="PROSITE-ProRule" id="PRU00221"/>
    </source>
</evidence>
<dbReference type="HOGENOM" id="CLU_074370_0_0_1"/>
<dbReference type="Gene3D" id="2.130.10.10">
    <property type="entry name" value="YVTN repeat-like/Quinoprotein amine dehydrogenase"/>
    <property type="match status" value="1"/>
</dbReference>
<dbReference type="InterPro" id="IPR001680">
    <property type="entry name" value="WD40_rpt"/>
</dbReference>
<dbReference type="KEGG" id="dwi:6650165"/>
<evidence type="ECO:0000313" key="3">
    <source>
        <dbReference type="Proteomes" id="UP000007798"/>
    </source>
</evidence>
<dbReference type="STRING" id="7260.B4NIG0"/>
<name>B4NIG0_DROWI</name>
<dbReference type="PANTHER" id="PTHR22806:SF0">
    <property type="entry name" value="NUCLEOPORIN NUP37"/>
    <property type="match status" value="1"/>
</dbReference>
<dbReference type="eggNOG" id="KOG0266">
    <property type="taxonomic scope" value="Eukaryota"/>
</dbReference>
<dbReference type="InterPro" id="IPR015943">
    <property type="entry name" value="WD40/YVTN_repeat-like_dom_sf"/>
</dbReference>
<dbReference type="GO" id="GO:0031080">
    <property type="term" value="C:nuclear pore outer ring"/>
    <property type="evidence" value="ECO:0007669"/>
    <property type="project" value="InterPro"/>
</dbReference>
<dbReference type="SMART" id="SM00320">
    <property type="entry name" value="WD40"/>
    <property type="match status" value="3"/>
</dbReference>
<protein>
    <submittedName>
        <fullName evidence="2">Uncharacterized protein</fullName>
    </submittedName>
</protein>
<feature type="repeat" description="WD" evidence="1">
    <location>
        <begin position="116"/>
        <end position="148"/>
    </location>
</feature>
<keyword evidence="1" id="KW-0853">WD repeat</keyword>
<dbReference type="Proteomes" id="UP000007798">
    <property type="component" value="Unassembled WGS sequence"/>
</dbReference>
<dbReference type="OrthoDB" id="340259at2759"/>
<dbReference type="PROSITE" id="PS50294">
    <property type="entry name" value="WD_REPEATS_REGION"/>
    <property type="match status" value="1"/>
</dbReference>
<dbReference type="PROSITE" id="PS50082">
    <property type="entry name" value="WD_REPEATS_2"/>
    <property type="match status" value="1"/>
</dbReference>